<dbReference type="PANTHER" id="PTHR43649:SF12">
    <property type="entry name" value="DIACETYLCHITOBIOSE BINDING PROTEIN DASA"/>
    <property type="match status" value="1"/>
</dbReference>
<dbReference type="PROSITE" id="PS51257">
    <property type="entry name" value="PROKAR_LIPOPROTEIN"/>
    <property type="match status" value="1"/>
</dbReference>
<evidence type="ECO:0000256" key="1">
    <source>
        <dbReference type="SAM" id="SignalP"/>
    </source>
</evidence>
<dbReference type="InterPro" id="IPR006059">
    <property type="entry name" value="SBP"/>
</dbReference>
<keyword evidence="3" id="KW-1185">Reference proteome</keyword>
<reference evidence="3" key="1">
    <citation type="journal article" date="2019" name="Int. J. Syst. Evol. Microbiol.">
        <title>The Global Catalogue of Microorganisms (GCM) 10K type strain sequencing project: providing services to taxonomists for standard genome sequencing and annotation.</title>
        <authorList>
            <consortium name="The Broad Institute Genomics Platform"/>
            <consortium name="The Broad Institute Genome Sequencing Center for Infectious Disease"/>
            <person name="Wu L."/>
            <person name="Ma J."/>
        </authorList>
    </citation>
    <scope>NUCLEOTIDE SEQUENCE [LARGE SCALE GENOMIC DNA]</scope>
    <source>
        <strain evidence="3">WLHS5</strain>
    </source>
</reference>
<dbReference type="Proteomes" id="UP001596504">
    <property type="component" value="Unassembled WGS sequence"/>
</dbReference>
<name>A0ABW2LGC5_9PSEU</name>
<dbReference type="EMBL" id="JBHTCJ010000001">
    <property type="protein sequence ID" value="MFC7340444.1"/>
    <property type="molecule type" value="Genomic_DNA"/>
</dbReference>
<proteinExistence type="predicted"/>
<gene>
    <name evidence="2" type="ORF">ACFQRI_03395</name>
</gene>
<keyword evidence="1" id="KW-0732">Signal</keyword>
<sequence>MIKRSLAAMTAIAALLAGMLTGCGTSAEDPNTITYWASNQGKSPEQDMQILKPQLEQFTRETGIEVNVEVIGWSDLLNRILGAATSGVGPDVVNLGNTWAASLQATGAFVPFDDETMRRFGGRDRFLESSMSSTGMPGKVPTSLPLYGLSYGVFYNKALFAEAGVRPPKTWQEFIQVARELTEPERGRWGLTLPGASYTENSHFAFMFSRWEGTHLIGRQGPNFASPEAVTAVKRYLDLMAEHQVASPSNAEVGESSEAAAEFTNGRAAMLIAQNSVIPTLRENGMSDDQWGVFRLPAPSPLPPGGEPVATHVAGSNIAVFEDSPKREKAMRLVEFLTSKRVQAELNEQYGTLPVVEDAYDSPAFHTPKNEVFTDVLTNYSEPAPMIPTEAHFETTVGAAMRDLFARIATGREVTEADIRAALTDAEQKMRGTGG</sequence>
<evidence type="ECO:0000313" key="2">
    <source>
        <dbReference type="EMBL" id="MFC7340444.1"/>
    </source>
</evidence>
<accession>A0ABW2LGC5</accession>
<feature type="chain" id="PRO_5045968196" evidence="1">
    <location>
        <begin position="28"/>
        <end position="435"/>
    </location>
</feature>
<dbReference type="SUPFAM" id="SSF53850">
    <property type="entry name" value="Periplasmic binding protein-like II"/>
    <property type="match status" value="1"/>
</dbReference>
<dbReference type="CDD" id="cd13585">
    <property type="entry name" value="PBP2_TMBP_like"/>
    <property type="match status" value="1"/>
</dbReference>
<dbReference type="RefSeq" id="WP_380664253.1">
    <property type="nucleotide sequence ID" value="NZ_JBHTCJ010000001.1"/>
</dbReference>
<organism evidence="2 3">
    <name type="scientific">Saccharopolyspora griseoalba</name>
    <dbReference type="NCBI Taxonomy" id="1431848"/>
    <lineage>
        <taxon>Bacteria</taxon>
        <taxon>Bacillati</taxon>
        <taxon>Actinomycetota</taxon>
        <taxon>Actinomycetes</taxon>
        <taxon>Pseudonocardiales</taxon>
        <taxon>Pseudonocardiaceae</taxon>
        <taxon>Saccharopolyspora</taxon>
    </lineage>
</organism>
<dbReference type="PANTHER" id="PTHR43649">
    <property type="entry name" value="ARABINOSE-BINDING PROTEIN-RELATED"/>
    <property type="match status" value="1"/>
</dbReference>
<dbReference type="Pfam" id="PF01547">
    <property type="entry name" value="SBP_bac_1"/>
    <property type="match status" value="1"/>
</dbReference>
<dbReference type="Gene3D" id="3.40.190.10">
    <property type="entry name" value="Periplasmic binding protein-like II"/>
    <property type="match status" value="1"/>
</dbReference>
<protein>
    <submittedName>
        <fullName evidence="2">ABC transporter substrate-binding protein</fullName>
    </submittedName>
</protein>
<comment type="caution">
    <text evidence="2">The sequence shown here is derived from an EMBL/GenBank/DDBJ whole genome shotgun (WGS) entry which is preliminary data.</text>
</comment>
<feature type="signal peptide" evidence="1">
    <location>
        <begin position="1"/>
        <end position="27"/>
    </location>
</feature>
<dbReference type="InterPro" id="IPR050490">
    <property type="entry name" value="Bact_solute-bd_prot1"/>
</dbReference>
<evidence type="ECO:0000313" key="3">
    <source>
        <dbReference type="Proteomes" id="UP001596504"/>
    </source>
</evidence>